<keyword evidence="3" id="KW-0862">Zinc</keyword>
<proteinExistence type="predicted"/>
<dbReference type="InterPro" id="IPR002893">
    <property type="entry name" value="Znf_MYND"/>
</dbReference>
<dbReference type="Gene3D" id="6.10.140.2220">
    <property type="match status" value="1"/>
</dbReference>
<accession>K0SAX0</accession>
<dbReference type="SUPFAM" id="SSF81901">
    <property type="entry name" value="HCP-like"/>
    <property type="match status" value="1"/>
</dbReference>
<feature type="region of interest" description="Disordered" evidence="5">
    <location>
        <begin position="89"/>
        <end position="148"/>
    </location>
</feature>
<dbReference type="GO" id="GO:0000981">
    <property type="term" value="F:DNA-binding transcription factor activity, RNA polymerase II-specific"/>
    <property type="evidence" value="ECO:0007669"/>
    <property type="project" value="TreeGrafter"/>
</dbReference>
<dbReference type="SUPFAM" id="SSF144232">
    <property type="entry name" value="HIT/MYND zinc finger-like"/>
    <property type="match status" value="1"/>
</dbReference>
<dbReference type="GO" id="GO:0008270">
    <property type="term" value="F:zinc ion binding"/>
    <property type="evidence" value="ECO:0007669"/>
    <property type="project" value="UniProtKB-KW"/>
</dbReference>
<protein>
    <recommendedName>
        <fullName evidence="6">MYND-type domain-containing protein</fullName>
    </recommendedName>
</protein>
<keyword evidence="1" id="KW-0479">Metal-binding</keyword>
<dbReference type="Pfam" id="PF01753">
    <property type="entry name" value="zf-MYND"/>
    <property type="match status" value="1"/>
</dbReference>
<dbReference type="PANTHER" id="PTHR10237">
    <property type="entry name" value="DEFORMED EPIDERMAL AUTOREGULATORY FACTOR 1 HOMOLOG SUPPRESSIN"/>
    <property type="match status" value="1"/>
</dbReference>
<evidence type="ECO:0000256" key="1">
    <source>
        <dbReference type="ARBA" id="ARBA00022723"/>
    </source>
</evidence>
<dbReference type="Proteomes" id="UP000266841">
    <property type="component" value="Unassembled WGS sequence"/>
</dbReference>
<keyword evidence="8" id="KW-1185">Reference proteome</keyword>
<evidence type="ECO:0000256" key="5">
    <source>
        <dbReference type="SAM" id="MobiDB-lite"/>
    </source>
</evidence>
<dbReference type="eggNOG" id="ENOG502QR5D">
    <property type="taxonomic scope" value="Eukaryota"/>
</dbReference>
<gene>
    <name evidence="7" type="ORF">THAOC_17317</name>
</gene>
<dbReference type="PANTHER" id="PTHR10237:SF14">
    <property type="entry name" value="MYND-TYPE DOMAIN-CONTAINING PROTEIN"/>
    <property type="match status" value="1"/>
</dbReference>
<dbReference type="EMBL" id="AGNL01019129">
    <property type="protein sequence ID" value="EJK62084.1"/>
    <property type="molecule type" value="Genomic_DNA"/>
</dbReference>
<sequence>RKYVGICIDFVQMSAQLCTHPVGESNSRLANECTKCTHFRRGLTMRGKWQVILDSFSVGGLHDGLEPVGTDVQRGISRRLPTNVLPAGIWRGGGAAGEPEQSCGKESRILGPQRLSGVEDTSMSDEPHTPSTGSKAGDDEERQKTDEERMMEEIAEQKDLIDTLTGDTCEEIAHRAPHEKRLGQLEFKYQLLVEKKRQARVLLKFQELYGDIFSEPCLICLNDIHVNASEKLTETFICCTDWTGVGQQGSGSKLPICPAFTLILYSGGIVSELEKSQEKAKELLLKAANLGFISANSSLAGYYFCGANGSEKNVEEAYFRASVTFALDNTDKNAAKVLGSFHFEKHQILAEPSSYLACYYTNIWTKDDRDGMASFFYSNSLLRLAEHLHGDNSIDGSYALPAAISWLRKSRGMGFEKAREQLKQWEIHTQNSCGNCGKEAQGGEKFKQCSKCKAQWYCSKECQVEAWRDGHKKDCKRASILKFEDYINAE</sequence>
<dbReference type="InterPro" id="IPR024119">
    <property type="entry name" value="TF_DEAF-1"/>
</dbReference>
<evidence type="ECO:0000259" key="6">
    <source>
        <dbReference type="PROSITE" id="PS50865"/>
    </source>
</evidence>
<evidence type="ECO:0000313" key="8">
    <source>
        <dbReference type="Proteomes" id="UP000266841"/>
    </source>
</evidence>
<organism evidence="7 8">
    <name type="scientific">Thalassiosira oceanica</name>
    <name type="common">Marine diatom</name>
    <dbReference type="NCBI Taxonomy" id="159749"/>
    <lineage>
        <taxon>Eukaryota</taxon>
        <taxon>Sar</taxon>
        <taxon>Stramenopiles</taxon>
        <taxon>Ochrophyta</taxon>
        <taxon>Bacillariophyta</taxon>
        <taxon>Coscinodiscophyceae</taxon>
        <taxon>Thalassiosirophycidae</taxon>
        <taxon>Thalassiosirales</taxon>
        <taxon>Thalassiosiraceae</taxon>
        <taxon>Thalassiosira</taxon>
    </lineage>
</organism>
<evidence type="ECO:0000256" key="3">
    <source>
        <dbReference type="ARBA" id="ARBA00022833"/>
    </source>
</evidence>
<evidence type="ECO:0000256" key="2">
    <source>
        <dbReference type="ARBA" id="ARBA00022771"/>
    </source>
</evidence>
<evidence type="ECO:0000256" key="4">
    <source>
        <dbReference type="PROSITE-ProRule" id="PRU00134"/>
    </source>
</evidence>
<comment type="caution">
    <text evidence="7">The sequence shown here is derived from an EMBL/GenBank/DDBJ whole genome shotgun (WGS) entry which is preliminary data.</text>
</comment>
<dbReference type="InterPro" id="IPR011990">
    <property type="entry name" value="TPR-like_helical_dom_sf"/>
</dbReference>
<reference evidence="7 8" key="1">
    <citation type="journal article" date="2012" name="Genome Biol.">
        <title>Genome and low-iron response of an oceanic diatom adapted to chronic iron limitation.</title>
        <authorList>
            <person name="Lommer M."/>
            <person name="Specht M."/>
            <person name="Roy A.S."/>
            <person name="Kraemer L."/>
            <person name="Andreson R."/>
            <person name="Gutowska M.A."/>
            <person name="Wolf J."/>
            <person name="Bergner S.V."/>
            <person name="Schilhabel M.B."/>
            <person name="Klostermeier U.C."/>
            <person name="Beiko R.G."/>
            <person name="Rosenstiel P."/>
            <person name="Hippler M."/>
            <person name="Laroche J."/>
        </authorList>
    </citation>
    <scope>NUCLEOTIDE SEQUENCE [LARGE SCALE GENOMIC DNA]</scope>
    <source>
        <strain evidence="7 8">CCMP1005</strain>
    </source>
</reference>
<dbReference type="OrthoDB" id="5945798at2759"/>
<dbReference type="Gene3D" id="1.25.40.10">
    <property type="entry name" value="Tetratricopeptide repeat domain"/>
    <property type="match status" value="1"/>
</dbReference>
<dbReference type="GO" id="GO:0005634">
    <property type="term" value="C:nucleus"/>
    <property type="evidence" value="ECO:0007669"/>
    <property type="project" value="TreeGrafter"/>
</dbReference>
<name>K0SAX0_THAOC</name>
<evidence type="ECO:0000313" key="7">
    <source>
        <dbReference type="EMBL" id="EJK62084.1"/>
    </source>
</evidence>
<dbReference type="AlphaFoldDB" id="K0SAX0"/>
<feature type="non-terminal residue" evidence="7">
    <location>
        <position position="1"/>
    </location>
</feature>
<feature type="domain" description="MYND-type" evidence="6">
    <location>
        <begin position="433"/>
        <end position="475"/>
    </location>
</feature>
<keyword evidence="2 4" id="KW-0863">Zinc-finger</keyword>
<dbReference type="PROSITE" id="PS50865">
    <property type="entry name" value="ZF_MYND_2"/>
    <property type="match status" value="1"/>
</dbReference>